<dbReference type="InterPro" id="IPR045851">
    <property type="entry name" value="AMP-bd_C_sf"/>
</dbReference>
<organism evidence="3 4">
    <name type="scientific">Candidatus Neomicrothrix parvicella RN1</name>
    <dbReference type="NCBI Taxonomy" id="1229780"/>
    <lineage>
        <taxon>Bacteria</taxon>
        <taxon>Bacillati</taxon>
        <taxon>Actinomycetota</taxon>
        <taxon>Acidimicrobiia</taxon>
        <taxon>Acidimicrobiales</taxon>
        <taxon>Microthrixaceae</taxon>
        <taxon>Candidatus Neomicrothrix</taxon>
    </lineage>
</organism>
<name>R4Z2V3_9ACTN</name>
<evidence type="ECO:0000259" key="2">
    <source>
        <dbReference type="Pfam" id="PF13193"/>
    </source>
</evidence>
<feature type="domain" description="AMP-binding enzyme C-terminal" evidence="2">
    <location>
        <begin position="270"/>
        <end position="361"/>
    </location>
</feature>
<dbReference type="Gene3D" id="3.40.50.12780">
    <property type="entry name" value="N-terminal domain of ligase-like"/>
    <property type="match status" value="1"/>
</dbReference>
<dbReference type="eggNOG" id="COG0318">
    <property type="taxonomic scope" value="Bacteria"/>
</dbReference>
<reference evidence="3 4" key="1">
    <citation type="journal article" date="2013" name="ISME J.">
        <title>Metabolic model for the filamentous 'Candidatus Microthrix parvicella' based on genomic and metagenomic analyses.</title>
        <authorList>
            <person name="Jon McIlroy S."/>
            <person name="Kristiansen R."/>
            <person name="Albertsen M."/>
            <person name="Michael Karst S."/>
            <person name="Rossetti S."/>
            <person name="Lund Nielsen J."/>
            <person name="Tandoi V."/>
            <person name="James Seviour R."/>
            <person name="Nielsen P.H."/>
        </authorList>
    </citation>
    <scope>NUCLEOTIDE SEQUENCE [LARGE SCALE GENOMIC DNA]</scope>
    <source>
        <strain evidence="3 4">RN1</strain>
    </source>
</reference>
<dbReference type="PANTHER" id="PTHR43767">
    <property type="entry name" value="LONG-CHAIN-FATTY-ACID--COA LIGASE"/>
    <property type="match status" value="1"/>
</dbReference>
<dbReference type="InterPro" id="IPR042099">
    <property type="entry name" value="ANL_N_sf"/>
</dbReference>
<protein>
    <submittedName>
        <fullName evidence="3">Putative AMP-dependent synthetase ligase like protein</fullName>
        <ecNumber evidence="3">6.2.1.-</ecNumber>
    </submittedName>
</protein>
<sequence>MWPHRSLLGVFAPTWKGLKQPLPTTPVEAAATARRLRDQSAEQRLIPAAPMMHGTSSQLTLGGLSAGAHVITLPSRSFDAARLWATVEDRSASHLCIVGDAFCRPMIAELEAAEAAGTPYNLASLKVVTSSGAMWSSAQKEALLERAPALLIDLLGSSEGNGFGASVARRGRSAGTARFQLGDHAAVFTEDGRRVEPGSGERGMLATGGHLPLGYYKDPVKTAATYPVYEGRRWAVPGDYATVESDNTITLLGRGSVCINTAGEKVFPEEVEEATKSLDWVIDATVVGVPDKKWGSAVTAVVSLGSNTPAGVASPPAGSGTLAASDLLGQVREHVKDQLAAYKAPRHVVVVDAVKRGPNGKADYRWATEIAEVALGHGTSAPSAEPVRSGRP</sequence>
<accession>R4Z2V3</accession>
<dbReference type="SUPFAM" id="SSF56801">
    <property type="entry name" value="Acetyl-CoA synthetase-like"/>
    <property type="match status" value="1"/>
</dbReference>
<dbReference type="InterPro" id="IPR050237">
    <property type="entry name" value="ATP-dep_AMP-bd_enzyme"/>
</dbReference>
<evidence type="ECO:0000313" key="3">
    <source>
        <dbReference type="EMBL" id="CCM63616.1"/>
    </source>
</evidence>
<dbReference type="HOGENOM" id="CLU_000022_59_0_11"/>
<gene>
    <name evidence="3" type="ORF">BN381_250109</name>
</gene>
<evidence type="ECO:0000313" key="4">
    <source>
        <dbReference type="Proteomes" id="UP000018291"/>
    </source>
</evidence>
<dbReference type="GO" id="GO:0016878">
    <property type="term" value="F:acid-thiol ligase activity"/>
    <property type="evidence" value="ECO:0007669"/>
    <property type="project" value="UniProtKB-ARBA"/>
</dbReference>
<comment type="caution">
    <text evidence="3">The sequence shown here is derived from an EMBL/GenBank/DDBJ whole genome shotgun (WGS) entry which is preliminary data.</text>
</comment>
<dbReference type="EMBL" id="CANL01000018">
    <property type="protein sequence ID" value="CCM63616.1"/>
    <property type="molecule type" value="Genomic_DNA"/>
</dbReference>
<proteinExistence type="predicted"/>
<dbReference type="InterPro" id="IPR000873">
    <property type="entry name" value="AMP-dep_synth/lig_dom"/>
</dbReference>
<dbReference type="Pfam" id="PF13193">
    <property type="entry name" value="AMP-binding_C"/>
    <property type="match status" value="1"/>
</dbReference>
<dbReference type="Gene3D" id="3.30.300.30">
    <property type="match status" value="1"/>
</dbReference>
<keyword evidence="4" id="KW-1185">Reference proteome</keyword>
<dbReference type="STRING" id="1229780.BN381_250109"/>
<dbReference type="EC" id="6.2.1.-" evidence="3"/>
<dbReference type="PANTHER" id="PTHR43767:SF1">
    <property type="entry name" value="NONRIBOSOMAL PEPTIDE SYNTHASE PES1 (EUROFUNG)-RELATED"/>
    <property type="match status" value="1"/>
</dbReference>
<dbReference type="AlphaFoldDB" id="R4Z2V3"/>
<dbReference type="Pfam" id="PF00501">
    <property type="entry name" value="AMP-binding"/>
    <property type="match status" value="1"/>
</dbReference>
<dbReference type="InterPro" id="IPR025110">
    <property type="entry name" value="AMP-bd_C"/>
</dbReference>
<evidence type="ECO:0000259" key="1">
    <source>
        <dbReference type="Pfam" id="PF00501"/>
    </source>
</evidence>
<dbReference type="Proteomes" id="UP000018291">
    <property type="component" value="Unassembled WGS sequence"/>
</dbReference>
<feature type="domain" description="AMP-dependent synthetase/ligase" evidence="1">
    <location>
        <begin position="37"/>
        <end position="210"/>
    </location>
</feature>
<keyword evidence="3" id="KW-0436">Ligase</keyword>